<evidence type="ECO:0000256" key="2">
    <source>
        <dbReference type="SAM" id="MobiDB-lite"/>
    </source>
</evidence>
<keyword evidence="1" id="KW-0175">Coiled coil</keyword>
<evidence type="ECO:0000313" key="4">
    <source>
        <dbReference type="Proteomes" id="UP000325315"/>
    </source>
</evidence>
<reference evidence="4" key="1">
    <citation type="journal article" date="2019" name="Plant Biotechnol. J.">
        <title>Genome sequencing of the Australian wild diploid species Gossypium australe highlights disease resistance and delayed gland morphogenesis.</title>
        <authorList>
            <person name="Cai Y."/>
            <person name="Cai X."/>
            <person name="Wang Q."/>
            <person name="Wang P."/>
            <person name="Zhang Y."/>
            <person name="Cai C."/>
            <person name="Xu Y."/>
            <person name="Wang K."/>
            <person name="Zhou Z."/>
            <person name="Wang C."/>
            <person name="Geng S."/>
            <person name="Li B."/>
            <person name="Dong Q."/>
            <person name="Hou Y."/>
            <person name="Wang H."/>
            <person name="Ai P."/>
            <person name="Liu Z."/>
            <person name="Yi F."/>
            <person name="Sun M."/>
            <person name="An G."/>
            <person name="Cheng J."/>
            <person name="Zhang Y."/>
            <person name="Shi Q."/>
            <person name="Xie Y."/>
            <person name="Shi X."/>
            <person name="Chang Y."/>
            <person name="Huang F."/>
            <person name="Chen Y."/>
            <person name="Hong S."/>
            <person name="Mi L."/>
            <person name="Sun Q."/>
            <person name="Zhang L."/>
            <person name="Zhou B."/>
            <person name="Peng R."/>
            <person name="Zhang X."/>
            <person name="Liu F."/>
        </authorList>
    </citation>
    <scope>NUCLEOTIDE SEQUENCE [LARGE SCALE GENOMIC DNA]</scope>
    <source>
        <strain evidence="4">cv. PA1801</strain>
    </source>
</reference>
<feature type="region of interest" description="Disordered" evidence="2">
    <location>
        <begin position="27"/>
        <end position="52"/>
    </location>
</feature>
<organism evidence="3 4">
    <name type="scientific">Gossypium australe</name>
    <dbReference type="NCBI Taxonomy" id="47621"/>
    <lineage>
        <taxon>Eukaryota</taxon>
        <taxon>Viridiplantae</taxon>
        <taxon>Streptophyta</taxon>
        <taxon>Embryophyta</taxon>
        <taxon>Tracheophyta</taxon>
        <taxon>Spermatophyta</taxon>
        <taxon>Magnoliopsida</taxon>
        <taxon>eudicotyledons</taxon>
        <taxon>Gunneridae</taxon>
        <taxon>Pentapetalae</taxon>
        <taxon>rosids</taxon>
        <taxon>malvids</taxon>
        <taxon>Malvales</taxon>
        <taxon>Malvaceae</taxon>
        <taxon>Malvoideae</taxon>
        <taxon>Gossypium</taxon>
    </lineage>
</organism>
<dbReference type="PANTHER" id="PTHR33067">
    <property type="entry name" value="RNA-DIRECTED DNA POLYMERASE-RELATED"/>
    <property type="match status" value="1"/>
</dbReference>
<evidence type="ECO:0000256" key="1">
    <source>
        <dbReference type="SAM" id="Coils"/>
    </source>
</evidence>
<dbReference type="PANTHER" id="PTHR33067:SF31">
    <property type="entry name" value="RNA-DIRECTED DNA POLYMERASE"/>
    <property type="match status" value="1"/>
</dbReference>
<protein>
    <submittedName>
        <fullName evidence="3">Acidic leucine-rich nuclear phosphoprotein 32 family member B-like</fullName>
    </submittedName>
</protein>
<keyword evidence="4" id="KW-1185">Reference proteome</keyword>
<feature type="compositionally biased region" description="Polar residues" evidence="2">
    <location>
        <begin position="27"/>
        <end position="36"/>
    </location>
</feature>
<dbReference type="AlphaFoldDB" id="A0A5B6VP61"/>
<name>A0A5B6VP61_9ROSI</name>
<dbReference type="OrthoDB" id="778454at2759"/>
<dbReference type="Proteomes" id="UP000325315">
    <property type="component" value="Unassembled WGS sequence"/>
</dbReference>
<feature type="coiled-coil region" evidence="1">
    <location>
        <begin position="53"/>
        <end position="101"/>
    </location>
</feature>
<evidence type="ECO:0000313" key="3">
    <source>
        <dbReference type="EMBL" id="KAA3470882.1"/>
    </source>
</evidence>
<accession>A0A5B6VP61</accession>
<comment type="caution">
    <text evidence="3">The sequence shown here is derived from an EMBL/GenBank/DDBJ whole genome shotgun (WGS) entry which is preliminary data.</text>
</comment>
<sequence>MNRMYEDAYELIESMAMTSFQCPTKLHTYSQRPSTKPQDRANPSDHTIGGQRLDRIKGEVQSLRMDVKQVQSKCTNSTRTLTKLQDQIRQLMSMMGDIKRQITENNPRRGGKEHVKAITLWSGKVLSSQEHPTQEVDIQNTDDLQERSLEAEDEMKLEEVIAPIVEPGKETTKDSTIANIPFPSRLEEKQKREEDEFNLFKLLNVNLALIELNDKVPKYANFLKEIISSHRKIKVGEQVNISSSYSAIISRQIPKKLKDLRSFTIPIEIGSIHFNRAL</sequence>
<proteinExistence type="predicted"/>
<dbReference type="EMBL" id="SMMG02000006">
    <property type="protein sequence ID" value="KAA3470882.1"/>
    <property type="molecule type" value="Genomic_DNA"/>
</dbReference>
<gene>
    <name evidence="3" type="ORF">EPI10_016554</name>
</gene>